<evidence type="ECO:0000313" key="1">
    <source>
        <dbReference type="EMBL" id="MCT7376955.1"/>
    </source>
</evidence>
<organism evidence="1 2">
    <name type="scientific">Chelativorans salis</name>
    <dbReference type="NCBI Taxonomy" id="2978478"/>
    <lineage>
        <taxon>Bacteria</taxon>
        <taxon>Pseudomonadati</taxon>
        <taxon>Pseudomonadota</taxon>
        <taxon>Alphaproteobacteria</taxon>
        <taxon>Hyphomicrobiales</taxon>
        <taxon>Phyllobacteriaceae</taxon>
        <taxon>Chelativorans</taxon>
    </lineage>
</organism>
<dbReference type="RefSeq" id="WP_260905214.1">
    <property type="nucleotide sequence ID" value="NZ_JAOCZP010000005.1"/>
</dbReference>
<evidence type="ECO:0000313" key="2">
    <source>
        <dbReference type="Proteomes" id="UP001320831"/>
    </source>
</evidence>
<dbReference type="EMBL" id="JAOCZP010000005">
    <property type="protein sequence ID" value="MCT7376955.1"/>
    <property type="molecule type" value="Genomic_DNA"/>
</dbReference>
<proteinExistence type="predicted"/>
<gene>
    <name evidence="1" type="ORF">N5A92_18165</name>
</gene>
<reference evidence="1 2" key="1">
    <citation type="submission" date="2022-09" db="EMBL/GenBank/DDBJ databases">
        <title>Chelativorans salina sp. nov., a novel slightly halophilic bacterium isolated from a saline lake sediment enrichment.</title>
        <authorList>
            <person name="Gao L."/>
            <person name="Fang B.-Z."/>
            <person name="Li W.-J."/>
        </authorList>
    </citation>
    <scope>NUCLEOTIDE SEQUENCE [LARGE SCALE GENOMIC DNA]</scope>
    <source>
        <strain evidence="1 2">EGI FJ00035</strain>
    </source>
</reference>
<accession>A0ABT2LQX7</accession>
<sequence length="87" mass="9660">MTTRTTQTVVRFSSAFPLPGIDALQPAGKYRVDHDEELIEGISRLAWRRVGAFIHLPAIAVRSSMQQMVPIDPADLEAALQKDLEQS</sequence>
<protein>
    <submittedName>
        <fullName evidence="1">Uncharacterized protein</fullName>
    </submittedName>
</protein>
<keyword evidence="2" id="KW-1185">Reference proteome</keyword>
<comment type="caution">
    <text evidence="1">The sequence shown here is derived from an EMBL/GenBank/DDBJ whole genome shotgun (WGS) entry which is preliminary data.</text>
</comment>
<dbReference type="Proteomes" id="UP001320831">
    <property type="component" value="Unassembled WGS sequence"/>
</dbReference>
<name>A0ABT2LQX7_9HYPH</name>